<name>A0A1L9P8M8_ASPVE</name>
<keyword evidence="3" id="KW-1185">Reference proteome</keyword>
<organism evidence="2 3">
    <name type="scientific">Aspergillus versicolor CBS 583.65</name>
    <dbReference type="NCBI Taxonomy" id="1036611"/>
    <lineage>
        <taxon>Eukaryota</taxon>
        <taxon>Fungi</taxon>
        <taxon>Dikarya</taxon>
        <taxon>Ascomycota</taxon>
        <taxon>Pezizomycotina</taxon>
        <taxon>Eurotiomycetes</taxon>
        <taxon>Eurotiomycetidae</taxon>
        <taxon>Eurotiales</taxon>
        <taxon>Aspergillaceae</taxon>
        <taxon>Aspergillus</taxon>
        <taxon>Aspergillus subgen. Nidulantes</taxon>
    </lineage>
</organism>
<dbReference type="RefSeq" id="XP_040663643.1">
    <property type="nucleotide sequence ID" value="XM_040812847.1"/>
</dbReference>
<dbReference type="Proteomes" id="UP000184073">
    <property type="component" value="Unassembled WGS sequence"/>
</dbReference>
<dbReference type="AlphaFoldDB" id="A0A1L9P8M8"/>
<evidence type="ECO:0000313" key="2">
    <source>
        <dbReference type="EMBL" id="OJI97880.1"/>
    </source>
</evidence>
<sequence>MKKAKDDPVKEYMMTNKGDVKTSAKAGVQHEGKNAQKTNKGKKEEQEQYHPIVAALLTKKEKANDQISSNIKKTFHFVNMSVVSISNRNTIAAPRPGPTRRCNRKQLNQRLKKSQIQKVRMNRNKTKRQIKW</sequence>
<reference evidence="3" key="1">
    <citation type="journal article" date="2017" name="Genome Biol.">
        <title>Comparative genomics reveals high biological diversity and specific adaptations in the industrially and medically important fungal genus Aspergillus.</title>
        <authorList>
            <person name="de Vries R.P."/>
            <person name="Riley R."/>
            <person name="Wiebenga A."/>
            <person name="Aguilar-Osorio G."/>
            <person name="Amillis S."/>
            <person name="Uchima C.A."/>
            <person name="Anderluh G."/>
            <person name="Asadollahi M."/>
            <person name="Askin M."/>
            <person name="Barry K."/>
            <person name="Battaglia E."/>
            <person name="Bayram O."/>
            <person name="Benocci T."/>
            <person name="Braus-Stromeyer S.A."/>
            <person name="Caldana C."/>
            <person name="Canovas D."/>
            <person name="Cerqueira G.C."/>
            <person name="Chen F."/>
            <person name="Chen W."/>
            <person name="Choi C."/>
            <person name="Clum A."/>
            <person name="Dos Santos R.A."/>
            <person name="Damasio A.R."/>
            <person name="Diallinas G."/>
            <person name="Emri T."/>
            <person name="Fekete E."/>
            <person name="Flipphi M."/>
            <person name="Freyberg S."/>
            <person name="Gallo A."/>
            <person name="Gournas C."/>
            <person name="Habgood R."/>
            <person name="Hainaut M."/>
            <person name="Harispe M.L."/>
            <person name="Henrissat B."/>
            <person name="Hilden K.S."/>
            <person name="Hope R."/>
            <person name="Hossain A."/>
            <person name="Karabika E."/>
            <person name="Karaffa L."/>
            <person name="Karanyi Z."/>
            <person name="Krasevec N."/>
            <person name="Kuo A."/>
            <person name="Kusch H."/>
            <person name="LaButti K."/>
            <person name="Lagendijk E.L."/>
            <person name="Lapidus A."/>
            <person name="Levasseur A."/>
            <person name="Lindquist E."/>
            <person name="Lipzen A."/>
            <person name="Logrieco A.F."/>
            <person name="MacCabe A."/>
            <person name="Maekelae M.R."/>
            <person name="Malavazi I."/>
            <person name="Melin P."/>
            <person name="Meyer V."/>
            <person name="Mielnichuk N."/>
            <person name="Miskei M."/>
            <person name="Molnar A.P."/>
            <person name="Mule G."/>
            <person name="Ngan C.Y."/>
            <person name="Orejas M."/>
            <person name="Orosz E."/>
            <person name="Ouedraogo J.P."/>
            <person name="Overkamp K.M."/>
            <person name="Park H.-S."/>
            <person name="Perrone G."/>
            <person name="Piumi F."/>
            <person name="Punt P.J."/>
            <person name="Ram A.F."/>
            <person name="Ramon A."/>
            <person name="Rauscher S."/>
            <person name="Record E."/>
            <person name="Riano-Pachon D.M."/>
            <person name="Robert V."/>
            <person name="Roehrig J."/>
            <person name="Ruller R."/>
            <person name="Salamov A."/>
            <person name="Salih N.S."/>
            <person name="Samson R.A."/>
            <person name="Sandor E."/>
            <person name="Sanguinetti M."/>
            <person name="Schuetze T."/>
            <person name="Sepcic K."/>
            <person name="Shelest E."/>
            <person name="Sherlock G."/>
            <person name="Sophianopoulou V."/>
            <person name="Squina F.M."/>
            <person name="Sun H."/>
            <person name="Susca A."/>
            <person name="Todd R.B."/>
            <person name="Tsang A."/>
            <person name="Unkles S.E."/>
            <person name="van de Wiele N."/>
            <person name="van Rossen-Uffink D."/>
            <person name="Oliveira J.V."/>
            <person name="Vesth T.C."/>
            <person name="Visser J."/>
            <person name="Yu J.-H."/>
            <person name="Zhou M."/>
            <person name="Andersen M.R."/>
            <person name="Archer D.B."/>
            <person name="Baker S.E."/>
            <person name="Benoit I."/>
            <person name="Brakhage A.A."/>
            <person name="Braus G.H."/>
            <person name="Fischer R."/>
            <person name="Frisvad J.C."/>
            <person name="Goldman G.H."/>
            <person name="Houbraken J."/>
            <person name="Oakley B."/>
            <person name="Pocsi I."/>
            <person name="Scazzocchio C."/>
            <person name="Seiboth B."/>
            <person name="vanKuyk P.A."/>
            <person name="Wortman J."/>
            <person name="Dyer P.S."/>
            <person name="Grigoriev I.V."/>
        </authorList>
    </citation>
    <scope>NUCLEOTIDE SEQUENCE [LARGE SCALE GENOMIC DNA]</scope>
    <source>
        <strain evidence="3">CBS 583.65</strain>
    </source>
</reference>
<accession>A0A1L9P8M8</accession>
<feature type="compositionally biased region" description="Basic and acidic residues" evidence="1">
    <location>
        <begin position="1"/>
        <end position="10"/>
    </location>
</feature>
<proteinExistence type="predicted"/>
<dbReference type="EMBL" id="KV878126">
    <property type="protein sequence ID" value="OJI97880.1"/>
    <property type="molecule type" value="Genomic_DNA"/>
</dbReference>
<feature type="compositionally biased region" description="Basic and acidic residues" evidence="1">
    <location>
        <begin position="18"/>
        <end position="34"/>
    </location>
</feature>
<protein>
    <submittedName>
        <fullName evidence="2">Uncharacterized protein</fullName>
    </submittedName>
</protein>
<feature type="region of interest" description="Disordered" evidence="1">
    <location>
        <begin position="1"/>
        <end position="48"/>
    </location>
</feature>
<gene>
    <name evidence="2" type="ORF">ASPVEDRAFT_435602</name>
</gene>
<dbReference type="GeneID" id="63728358"/>
<feature type="region of interest" description="Disordered" evidence="1">
    <location>
        <begin position="89"/>
        <end position="113"/>
    </location>
</feature>
<dbReference type="VEuPathDB" id="FungiDB:ASPVEDRAFT_435602"/>
<evidence type="ECO:0000256" key="1">
    <source>
        <dbReference type="SAM" id="MobiDB-lite"/>
    </source>
</evidence>
<evidence type="ECO:0000313" key="3">
    <source>
        <dbReference type="Proteomes" id="UP000184073"/>
    </source>
</evidence>